<evidence type="ECO:0000313" key="2">
    <source>
        <dbReference type="EMBL" id="TBO42200.1"/>
    </source>
</evidence>
<evidence type="ECO:0000313" key="3">
    <source>
        <dbReference type="Proteomes" id="UP000291819"/>
    </source>
</evidence>
<gene>
    <name evidence="2" type="ORF">EYS08_11780</name>
</gene>
<dbReference type="SUPFAM" id="SSF53756">
    <property type="entry name" value="UDP-Glycosyltransferase/glycogen phosphorylase"/>
    <property type="match status" value="1"/>
</dbReference>
<reference evidence="2 3" key="1">
    <citation type="submission" date="2019-02" db="EMBL/GenBank/DDBJ databases">
        <title>Pedobacter kyonggii whole genome sequence analysis.</title>
        <authorList>
            <person name="Dahal R.H."/>
        </authorList>
    </citation>
    <scope>NUCLEOTIDE SEQUENCE [LARGE SCALE GENOMIC DNA]</scope>
    <source>
        <strain evidence="2 3">K-4-11-1</strain>
    </source>
</reference>
<protein>
    <submittedName>
        <fullName evidence="2">Glycosyltransferase family 1 protein</fullName>
    </submittedName>
</protein>
<feature type="domain" description="Glycosyl transferase family 1" evidence="1">
    <location>
        <begin position="198"/>
        <end position="373"/>
    </location>
</feature>
<dbReference type="InterPro" id="IPR001296">
    <property type="entry name" value="Glyco_trans_1"/>
</dbReference>
<dbReference type="InterPro" id="IPR050194">
    <property type="entry name" value="Glycosyltransferase_grp1"/>
</dbReference>
<comment type="caution">
    <text evidence="2">The sequence shown here is derived from an EMBL/GenBank/DDBJ whole genome shotgun (WGS) entry which is preliminary data.</text>
</comment>
<dbReference type="PANTHER" id="PTHR45947">
    <property type="entry name" value="SULFOQUINOVOSYL TRANSFERASE SQD2"/>
    <property type="match status" value="1"/>
</dbReference>
<organism evidence="2 3">
    <name type="scientific">Pedobacter kyonggii</name>
    <dbReference type="NCBI Taxonomy" id="1926871"/>
    <lineage>
        <taxon>Bacteria</taxon>
        <taxon>Pseudomonadati</taxon>
        <taxon>Bacteroidota</taxon>
        <taxon>Sphingobacteriia</taxon>
        <taxon>Sphingobacteriales</taxon>
        <taxon>Sphingobacteriaceae</taxon>
        <taxon>Pedobacter</taxon>
    </lineage>
</organism>
<dbReference type="PANTHER" id="PTHR45947:SF3">
    <property type="entry name" value="SULFOQUINOVOSYL TRANSFERASE SQD2"/>
    <property type="match status" value="1"/>
</dbReference>
<dbReference type="Pfam" id="PF00534">
    <property type="entry name" value="Glycos_transf_1"/>
    <property type="match status" value="1"/>
</dbReference>
<dbReference type="EMBL" id="SIXF01000009">
    <property type="protein sequence ID" value="TBO42200.1"/>
    <property type="molecule type" value="Genomic_DNA"/>
</dbReference>
<evidence type="ECO:0000259" key="1">
    <source>
        <dbReference type="Pfam" id="PF00534"/>
    </source>
</evidence>
<keyword evidence="2" id="KW-0808">Transferase</keyword>
<proteinExistence type="predicted"/>
<dbReference type="GO" id="GO:0016758">
    <property type="term" value="F:hexosyltransferase activity"/>
    <property type="evidence" value="ECO:0007669"/>
    <property type="project" value="TreeGrafter"/>
</dbReference>
<keyword evidence="3" id="KW-1185">Reference proteome</keyword>
<dbReference type="CDD" id="cd03801">
    <property type="entry name" value="GT4_PimA-like"/>
    <property type="match status" value="1"/>
</dbReference>
<dbReference type="Proteomes" id="UP000291819">
    <property type="component" value="Unassembled WGS sequence"/>
</dbReference>
<name>A0A4Q9HCS3_9SPHI</name>
<dbReference type="Gene3D" id="3.40.50.2000">
    <property type="entry name" value="Glycogen Phosphorylase B"/>
    <property type="match status" value="2"/>
</dbReference>
<sequence>MKKLAIIVTHPIQYYVPLYQQLAKYCDLKVFYTWGKKATTAKYDPDFKQKIEWDIPLIEGYAYEFLENKAKNPGSHHFGGMINPTLINKVKDFNPDAILVYGWAYQCHLSALRYFKGKIPMWFRGDSTLIDEQKGFKQLLRSLFLRWVYRHVDKAFYVGTANKAYFEKFGLKPKQLVFAPHAIDNHRFAEDRSIESSDLRKQLGIKTDDILILFAGKLEPKKNPELLLSAFQELNLENVHLLFVGNGKLEAVLKSKAIKDASTTRLQDGRALSKTHVHFVDFQNQSQMPVIYQACDLFCLPSKGPGETWGLAVNEAMASGKPVLVSDKCGCAIDLVKNGKNGYIFEHHNIEDLKDKLALLISNKPQLKAMGEESPLLIKDWSINMQCAAILNELNHYD</sequence>
<accession>A0A4Q9HCS3</accession>
<dbReference type="AlphaFoldDB" id="A0A4Q9HCS3"/>
<dbReference type="OrthoDB" id="9790710at2"/>